<evidence type="ECO:0000313" key="1">
    <source>
        <dbReference type="Ensembl" id="ENSACLP00000064011.1"/>
    </source>
</evidence>
<dbReference type="Proteomes" id="UP000265100">
    <property type="component" value="Chromosome 6"/>
</dbReference>
<reference evidence="1" key="1">
    <citation type="submission" date="2018-05" db="EMBL/GenBank/DDBJ databases">
        <authorList>
            <person name="Datahose"/>
        </authorList>
    </citation>
    <scope>NUCLEOTIDE SEQUENCE</scope>
</reference>
<protein>
    <recommendedName>
        <fullName evidence="3">Reverse transcriptase domain-containing protein</fullName>
    </recommendedName>
</protein>
<evidence type="ECO:0000313" key="2">
    <source>
        <dbReference type="Proteomes" id="UP000265100"/>
    </source>
</evidence>
<evidence type="ECO:0008006" key="3">
    <source>
        <dbReference type="Google" id="ProtNLM"/>
    </source>
</evidence>
<proteinExistence type="predicted"/>
<sequence length="82" mass="9701">MVCFPILMQLFHTFDYLSGYKINVSKTQILSFNYIPSQKIRDEYKLNWHSNNMKYLGVTLTKSLSDMADINYNQVEGVKIHY</sequence>
<dbReference type="AlphaFoldDB" id="A0AAX7UFV8"/>
<dbReference type="Ensembl" id="ENSACLT00000079868.1">
    <property type="protein sequence ID" value="ENSACLP00000064011.1"/>
    <property type="gene ID" value="ENSACLG00000038444.1"/>
</dbReference>
<reference evidence="1" key="2">
    <citation type="submission" date="2025-08" db="UniProtKB">
        <authorList>
            <consortium name="Ensembl"/>
        </authorList>
    </citation>
    <scope>IDENTIFICATION</scope>
</reference>
<keyword evidence="2" id="KW-1185">Reference proteome</keyword>
<name>A0AAX7UFV8_ASTCA</name>
<gene>
    <name evidence="1" type="primary">PTS</name>
</gene>
<organism evidence="1 2">
    <name type="scientific">Astatotilapia calliptera</name>
    <name type="common">Eastern happy</name>
    <name type="synonym">Chromis callipterus</name>
    <dbReference type="NCBI Taxonomy" id="8154"/>
    <lineage>
        <taxon>Eukaryota</taxon>
        <taxon>Metazoa</taxon>
        <taxon>Chordata</taxon>
        <taxon>Craniata</taxon>
        <taxon>Vertebrata</taxon>
        <taxon>Euteleostomi</taxon>
        <taxon>Actinopterygii</taxon>
        <taxon>Neopterygii</taxon>
        <taxon>Teleostei</taxon>
        <taxon>Neoteleostei</taxon>
        <taxon>Acanthomorphata</taxon>
        <taxon>Ovalentaria</taxon>
        <taxon>Cichlomorphae</taxon>
        <taxon>Cichliformes</taxon>
        <taxon>Cichlidae</taxon>
        <taxon>African cichlids</taxon>
        <taxon>Pseudocrenilabrinae</taxon>
        <taxon>Haplochromini</taxon>
        <taxon>Astatotilapia</taxon>
    </lineage>
</organism>
<dbReference type="GeneTree" id="ENSGT00940000177568"/>
<reference evidence="1" key="3">
    <citation type="submission" date="2025-09" db="UniProtKB">
        <authorList>
            <consortium name="Ensembl"/>
        </authorList>
    </citation>
    <scope>IDENTIFICATION</scope>
</reference>
<accession>A0AAX7UFV8</accession>